<keyword evidence="5 7" id="KW-1133">Transmembrane helix</keyword>
<keyword evidence="3" id="KW-1003">Cell membrane</keyword>
<dbReference type="InterPro" id="IPR000515">
    <property type="entry name" value="MetI-like"/>
</dbReference>
<dbReference type="RefSeq" id="WP_307635224.1">
    <property type="nucleotide sequence ID" value="NZ_JAUSQL010000001.1"/>
</dbReference>
<feature type="transmembrane region" description="Helical" evidence="7">
    <location>
        <begin position="66"/>
        <end position="88"/>
    </location>
</feature>
<evidence type="ECO:0000259" key="8">
    <source>
        <dbReference type="PROSITE" id="PS50928"/>
    </source>
</evidence>
<keyword evidence="2 7" id="KW-0813">Transport</keyword>
<reference evidence="9 10" key="1">
    <citation type="submission" date="2023-07" db="EMBL/GenBank/DDBJ databases">
        <title>Sequencing the genomes of 1000 actinobacteria strains.</title>
        <authorList>
            <person name="Klenk H.-P."/>
        </authorList>
    </citation>
    <scope>NUCLEOTIDE SEQUENCE [LARGE SCALE GENOMIC DNA]</scope>
    <source>
        <strain evidence="9 10">DSM 19515</strain>
    </source>
</reference>
<evidence type="ECO:0000256" key="4">
    <source>
        <dbReference type="ARBA" id="ARBA00022692"/>
    </source>
</evidence>
<comment type="subcellular location">
    <subcellularLocation>
        <location evidence="1 7">Cell membrane</location>
        <topology evidence="1 7">Multi-pass membrane protein</topology>
    </subcellularLocation>
</comment>
<evidence type="ECO:0000256" key="6">
    <source>
        <dbReference type="ARBA" id="ARBA00023136"/>
    </source>
</evidence>
<dbReference type="CDD" id="cd06261">
    <property type="entry name" value="TM_PBP2"/>
    <property type="match status" value="1"/>
</dbReference>
<feature type="transmembrane region" description="Helical" evidence="7">
    <location>
        <begin position="37"/>
        <end position="60"/>
    </location>
</feature>
<dbReference type="PANTHER" id="PTHR43744:SF8">
    <property type="entry name" value="SN-GLYCEROL-3-PHOSPHATE TRANSPORT SYSTEM PERMEASE PROTEIN UGPE"/>
    <property type="match status" value="1"/>
</dbReference>
<dbReference type="Proteomes" id="UP001230145">
    <property type="component" value="Unassembled WGS sequence"/>
</dbReference>
<keyword evidence="10" id="KW-1185">Reference proteome</keyword>
<evidence type="ECO:0000256" key="5">
    <source>
        <dbReference type="ARBA" id="ARBA00022989"/>
    </source>
</evidence>
<dbReference type="InterPro" id="IPR035906">
    <property type="entry name" value="MetI-like_sf"/>
</dbReference>
<evidence type="ECO:0000313" key="10">
    <source>
        <dbReference type="Proteomes" id="UP001230145"/>
    </source>
</evidence>
<protein>
    <submittedName>
        <fullName evidence="9">ABC-type glycerol-3-phosphate transport system permease component</fullName>
    </submittedName>
</protein>
<organism evidence="9 10">
    <name type="scientific">Trueperella abortisuis</name>
    <dbReference type="NCBI Taxonomy" id="445930"/>
    <lineage>
        <taxon>Bacteria</taxon>
        <taxon>Bacillati</taxon>
        <taxon>Actinomycetota</taxon>
        <taxon>Actinomycetes</taxon>
        <taxon>Actinomycetales</taxon>
        <taxon>Actinomycetaceae</taxon>
        <taxon>Trueperella</taxon>
    </lineage>
</organism>
<accession>A0ABT9PKF5</accession>
<evidence type="ECO:0000313" key="9">
    <source>
        <dbReference type="EMBL" id="MDP9833197.1"/>
    </source>
</evidence>
<name>A0ABT9PKF5_9ACTO</name>
<dbReference type="Pfam" id="PF00528">
    <property type="entry name" value="BPD_transp_1"/>
    <property type="match status" value="1"/>
</dbReference>
<evidence type="ECO:0000256" key="1">
    <source>
        <dbReference type="ARBA" id="ARBA00004651"/>
    </source>
</evidence>
<dbReference type="SUPFAM" id="SSF161098">
    <property type="entry name" value="MetI-like"/>
    <property type="match status" value="1"/>
</dbReference>
<feature type="transmembrane region" description="Helical" evidence="7">
    <location>
        <begin position="124"/>
        <end position="142"/>
    </location>
</feature>
<comment type="caution">
    <text evidence="9">The sequence shown here is derived from an EMBL/GenBank/DDBJ whole genome shotgun (WGS) entry which is preliminary data.</text>
</comment>
<evidence type="ECO:0000256" key="2">
    <source>
        <dbReference type="ARBA" id="ARBA00022448"/>
    </source>
</evidence>
<feature type="domain" description="ABC transmembrane type-1" evidence="8">
    <location>
        <begin position="2"/>
        <end position="148"/>
    </location>
</feature>
<feature type="transmembrane region" description="Helical" evidence="7">
    <location>
        <begin position="6"/>
        <end position="30"/>
    </location>
</feature>
<dbReference type="PANTHER" id="PTHR43744">
    <property type="entry name" value="ABC TRANSPORTER PERMEASE PROTEIN MG189-RELATED-RELATED"/>
    <property type="match status" value="1"/>
</dbReference>
<proteinExistence type="inferred from homology"/>
<evidence type="ECO:0000256" key="7">
    <source>
        <dbReference type="RuleBase" id="RU363032"/>
    </source>
</evidence>
<dbReference type="Gene3D" id="1.10.3720.10">
    <property type="entry name" value="MetI-like"/>
    <property type="match status" value="1"/>
</dbReference>
<keyword evidence="6 7" id="KW-0472">Membrane</keyword>
<keyword evidence="4 7" id="KW-0812">Transmembrane</keyword>
<evidence type="ECO:0000256" key="3">
    <source>
        <dbReference type="ARBA" id="ARBA00022475"/>
    </source>
</evidence>
<dbReference type="PROSITE" id="PS50928">
    <property type="entry name" value="ABC_TM1"/>
    <property type="match status" value="1"/>
</dbReference>
<dbReference type="EMBL" id="JAUSQL010000001">
    <property type="protein sequence ID" value="MDP9833197.1"/>
    <property type="molecule type" value="Genomic_DNA"/>
</dbReference>
<sequence>MFVNTFVMAATLALAQMVIAVLGGYAFAVWSFPGRRILMFLFIGSWLVPFRVTMIPNFLLIARMGLLKSVAGVIIPQLATAFAVLLVVQHMRVFLKGLLDAAKIDGRSSWSTLWRIVLPNMKPALAAIAIMGFISAWNEYLWPTIVLR</sequence>
<gene>
    <name evidence="9" type="ORF">J2S45_001876</name>
</gene>
<comment type="similarity">
    <text evidence="7">Belongs to the binding-protein-dependent transport system permease family.</text>
</comment>